<dbReference type="EMBL" id="KN848749">
    <property type="protein sequence ID" value="KIR77559.1"/>
    <property type="molecule type" value="Genomic_DNA"/>
</dbReference>
<name>A0ABR5BQD1_9TREE</name>
<proteinExistence type="predicted"/>
<gene>
    <name evidence="1" type="ORF">I306_05293</name>
</gene>
<protein>
    <submittedName>
        <fullName evidence="1">Uncharacterized protein</fullName>
    </submittedName>
</protein>
<evidence type="ECO:0000313" key="1">
    <source>
        <dbReference type="EMBL" id="KIR77559.1"/>
    </source>
</evidence>
<sequence length="107" mass="11939">MIRYDRRKLEFGIWNLIKGPDFSVNGRVIVSNDHSLQFTVAVLRDLFLKEPEAECQVSSEYGTLLIACYHHLEKSCVEGTDGGQGADVSGRKLMYQISSCSPRTAAL</sequence>
<reference evidence="1 2" key="1">
    <citation type="submission" date="2015-01" db="EMBL/GenBank/DDBJ databases">
        <title>The Genome Sequence of Cryptococcus gattii EJB2.</title>
        <authorList>
            <consortium name="The Broad Institute Genomics Platform"/>
            <person name="Cuomo C."/>
            <person name="Litvintseva A."/>
            <person name="Chen Y."/>
            <person name="Heitman J."/>
            <person name="Sun S."/>
            <person name="Springer D."/>
            <person name="Dromer F."/>
            <person name="Young S."/>
            <person name="Zeng Q."/>
            <person name="Gargeya S."/>
            <person name="Abouelleil A."/>
            <person name="Alvarado L."/>
            <person name="Chapman S.B."/>
            <person name="Gainer-Dewar J."/>
            <person name="Goldberg J."/>
            <person name="Griggs A."/>
            <person name="Gujja S."/>
            <person name="Hansen M."/>
            <person name="Howarth C."/>
            <person name="Imamovic A."/>
            <person name="Larimer J."/>
            <person name="Murphy C."/>
            <person name="Naylor J."/>
            <person name="Pearson M."/>
            <person name="Priest M."/>
            <person name="Roberts A."/>
            <person name="Saif S."/>
            <person name="Shea T."/>
            <person name="Sykes S."/>
            <person name="Wortman J."/>
            <person name="Nusbaum C."/>
            <person name="Birren B."/>
        </authorList>
    </citation>
    <scope>NUCLEOTIDE SEQUENCE [LARGE SCALE GENOMIC DNA]</scope>
    <source>
        <strain evidence="1 2">EJB2</strain>
    </source>
</reference>
<keyword evidence="2" id="KW-1185">Reference proteome</keyword>
<organism evidence="1 2">
    <name type="scientific">Cryptococcus gattii EJB2</name>
    <dbReference type="NCBI Taxonomy" id="1296103"/>
    <lineage>
        <taxon>Eukaryota</taxon>
        <taxon>Fungi</taxon>
        <taxon>Dikarya</taxon>
        <taxon>Basidiomycota</taxon>
        <taxon>Agaricomycotina</taxon>
        <taxon>Tremellomycetes</taxon>
        <taxon>Tremellales</taxon>
        <taxon>Cryptococcaceae</taxon>
        <taxon>Cryptococcus</taxon>
        <taxon>Cryptococcus gattii species complex</taxon>
    </lineage>
</organism>
<accession>A0ABR5BQD1</accession>
<dbReference type="Proteomes" id="UP000054272">
    <property type="component" value="Unassembled WGS sequence"/>
</dbReference>
<evidence type="ECO:0000313" key="2">
    <source>
        <dbReference type="Proteomes" id="UP000054272"/>
    </source>
</evidence>